<evidence type="ECO:0000313" key="1">
    <source>
        <dbReference type="EMBL" id="KYO44581.1"/>
    </source>
</evidence>
<comment type="caution">
    <text evidence="1">The sequence shown here is derived from an EMBL/GenBank/DDBJ whole genome shotgun (WGS) entry which is preliminary data.</text>
</comment>
<protein>
    <submittedName>
        <fullName evidence="1">Uncharacterized protein</fullName>
    </submittedName>
</protein>
<gene>
    <name evidence="1" type="ORF">Y1Q_0005935</name>
</gene>
<keyword evidence="2" id="KW-1185">Reference proteome</keyword>
<dbReference type="AlphaFoldDB" id="A0A151P680"/>
<reference evidence="1 2" key="1">
    <citation type="journal article" date="2012" name="Genome Biol.">
        <title>Sequencing three crocodilian genomes to illuminate the evolution of archosaurs and amniotes.</title>
        <authorList>
            <person name="St John J.A."/>
            <person name="Braun E.L."/>
            <person name="Isberg S.R."/>
            <person name="Miles L.G."/>
            <person name="Chong A.Y."/>
            <person name="Gongora J."/>
            <person name="Dalzell P."/>
            <person name="Moran C."/>
            <person name="Bed'hom B."/>
            <person name="Abzhanov A."/>
            <person name="Burgess S.C."/>
            <person name="Cooksey A.M."/>
            <person name="Castoe T.A."/>
            <person name="Crawford N.G."/>
            <person name="Densmore L.D."/>
            <person name="Drew J.C."/>
            <person name="Edwards S.V."/>
            <person name="Faircloth B.C."/>
            <person name="Fujita M.K."/>
            <person name="Greenwold M.J."/>
            <person name="Hoffmann F.G."/>
            <person name="Howard J.M."/>
            <person name="Iguchi T."/>
            <person name="Janes D.E."/>
            <person name="Khan S.Y."/>
            <person name="Kohno S."/>
            <person name="de Koning A.J."/>
            <person name="Lance S.L."/>
            <person name="McCarthy F.M."/>
            <person name="McCormack J.E."/>
            <person name="Merchant M.E."/>
            <person name="Peterson D.G."/>
            <person name="Pollock D.D."/>
            <person name="Pourmand N."/>
            <person name="Raney B.J."/>
            <person name="Roessler K.A."/>
            <person name="Sanford J.R."/>
            <person name="Sawyer R.H."/>
            <person name="Schmidt C.J."/>
            <person name="Triplett E.W."/>
            <person name="Tuberville T.D."/>
            <person name="Venegas-Anaya M."/>
            <person name="Howard J.T."/>
            <person name="Jarvis E.D."/>
            <person name="Guillette L.J.Jr."/>
            <person name="Glenn T.C."/>
            <person name="Green R.E."/>
            <person name="Ray D.A."/>
        </authorList>
    </citation>
    <scope>NUCLEOTIDE SEQUENCE [LARGE SCALE GENOMIC DNA]</scope>
    <source>
        <strain evidence="1">KSC_2009_1</strain>
    </source>
</reference>
<accession>A0A151P680</accession>
<dbReference type="EMBL" id="AKHW03000725">
    <property type="protein sequence ID" value="KYO44581.1"/>
    <property type="molecule type" value="Genomic_DNA"/>
</dbReference>
<name>A0A151P680_ALLMI</name>
<evidence type="ECO:0000313" key="2">
    <source>
        <dbReference type="Proteomes" id="UP000050525"/>
    </source>
</evidence>
<organism evidence="1 2">
    <name type="scientific">Alligator mississippiensis</name>
    <name type="common">American alligator</name>
    <dbReference type="NCBI Taxonomy" id="8496"/>
    <lineage>
        <taxon>Eukaryota</taxon>
        <taxon>Metazoa</taxon>
        <taxon>Chordata</taxon>
        <taxon>Craniata</taxon>
        <taxon>Vertebrata</taxon>
        <taxon>Euteleostomi</taxon>
        <taxon>Archelosauria</taxon>
        <taxon>Archosauria</taxon>
        <taxon>Crocodylia</taxon>
        <taxon>Alligatoridae</taxon>
        <taxon>Alligatorinae</taxon>
        <taxon>Alligator</taxon>
    </lineage>
</organism>
<sequence length="211" mass="24241">MVPFDVLLAKEQQGFKEKYKFPLTTSPGGNKQHASTKDMITDFAEKHDEYLIFLQQRNRSELKSTKRNDSLPPVQIEELELLGCSAQTASSKIQRKGWLQKTLQIRTESGSRLCIEPPSEYSDNFELYESLNMERNDDHPVVYVQNIKSPSSRSPSDIRFSNLNSDLQVSSGVEKERILLSIDDVKVRNQKKIFLQKGKMMLKPIFLSDLL</sequence>
<proteinExistence type="predicted"/>
<dbReference type="STRING" id="8496.A0A151P680"/>
<dbReference type="Proteomes" id="UP000050525">
    <property type="component" value="Unassembled WGS sequence"/>
</dbReference>